<dbReference type="EMBL" id="CP045503">
    <property type="protein sequence ID" value="QPG56065.1"/>
    <property type="molecule type" value="Genomic_DNA"/>
</dbReference>
<dbReference type="InterPro" id="IPR041544">
    <property type="entry name" value="MotY_N"/>
</dbReference>
<keyword evidence="5" id="KW-1185">Reference proteome</keyword>
<evidence type="ECO:0000313" key="5">
    <source>
        <dbReference type="Proteomes" id="UP000316416"/>
    </source>
</evidence>
<feature type="domain" description="OmpA-like" evidence="3">
    <location>
        <begin position="171"/>
        <end position="288"/>
    </location>
</feature>
<dbReference type="Pfam" id="PF00691">
    <property type="entry name" value="OmpA"/>
    <property type="match status" value="1"/>
</dbReference>
<dbReference type="InterPro" id="IPR036737">
    <property type="entry name" value="OmpA-like_sf"/>
</dbReference>
<organism evidence="4 5">
    <name type="scientific">Shewanella eurypsychrophilus</name>
    <dbReference type="NCBI Taxonomy" id="2593656"/>
    <lineage>
        <taxon>Bacteria</taxon>
        <taxon>Pseudomonadati</taxon>
        <taxon>Pseudomonadota</taxon>
        <taxon>Gammaproteobacteria</taxon>
        <taxon>Alteromonadales</taxon>
        <taxon>Shewanellaceae</taxon>
        <taxon>Shewanella</taxon>
    </lineage>
</organism>
<dbReference type="Pfam" id="PF18393">
    <property type="entry name" value="MotY_N"/>
    <property type="match status" value="1"/>
</dbReference>
<dbReference type="PROSITE" id="PS51123">
    <property type="entry name" value="OMPA_2"/>
    <property type="match status" value="1"/>
</dbReference>
<dbReference type="PANTHER" id="PTHR30329">
    <property type="entry name" value="STATOR ELEMENT OF FLAGELLAR MOTOR COMPLEX"/>
    <property type="match status" value="1"/>
</dbReference>
<dbReference type="SUPFAM" id="SSF103088">
    <property type="entry name" value="OmpA-like"/>
    <property type="match status" value="1"/>
</dbReference>
<feature type="chain" id="PRO_5047073719" evidence="2">
    <location>
        <begin position="25"/>
        <end position="303"/>
    </location>
</feature>
<dbReference type="Gene3D" id="3.30.1330.60">
    <property type="entry name" value="OmpA-like domain"/>
    <property type="match status" value="1"/>
</dbReference>
<feature type="signal peptide" evidence="2">
    <location>
        <begin position="1"/>
        <end position="24"/>
    </location>
</feature>
<accession>A0ABX6V6C5</accession>
<evidence type="ECO:0000256" key="1">
    <source>
        <dbReference type="PROSITE-ProRule" id="PRU00473"/>
    </source>
</evidence>
<dbReference type="InterPro" id="IPR006665">
    <property type="entry name" value="OmpA-like"/>
</dbReference>
<gene>
    <name evidence="4" type="ORF">FM038_000435</name>
</gene>
<dbReference type="PANTHER" id="PTHR30329:SF17">
    <property type="entry name" value="LIPOPROTEIN YFIB-RELATED"/>
    <property type="match status" value="1"/>
</dbReference>
<dbReference type="InterPro" id="IPR050330">
    <property type="entry name" value="Bact_OuterMem_StrucFunc"/>
</dbReference>
<keyword evidence="2" id="KW-0732">Signal</keyword>
<dbReference type="Proteomes" id="UP000316416">
    <property type="component" value="Chromosome"/>
</dbReference>
<evidence type="ECO:0000256" key="2">
    <source>
        <dbReference type="SAM" id="SignalP"/>
    </source>
</evidence>
<name>A0ABX6V6C5_9GAMM</name>
<dbReference type="Gene3D" id="2.60.40.2540">
    <property type="match status" value="1"/>
</dbReference>
<protein>
    <submittedName>
        <fullName evidence="4">OmpA family protein</fullName>
    </submittedName>
</protein>
<dbReference type="RefSeq" id="WP_142873182.1">
    <property type="nucleotide sequence ID" value="NZ_CP045503.2"/>
</dbReference>
<evidence type="ECO:0000259" key="3">
    <source>
        <dbReference type="PROSITE" id="PS51123"/>
    </source>
</evidence>
<proteinExistence type="predicted"/>
<keyword evidence="1" id="KW-0472">Membrane</keyword>
<sequence>MKSPAHILIFSLLISLVISNSAIANTTRYQTPFEQAHWSFEGDLFSCQIEHNIDGFGNIKLKALPGEKLSIELNADWLDADGITTDFHVVSPSWKSTGDTIFAEAKLLWHGNKATSQLNIDPFLEALEQGLAWQTEINTEHGHSYQVNSSPVNTKQVANKFKQCRYQLLPKPFSYVRRVDLYFPSGSSQVTVNHEADLNAIVRYVHADPSITQILVDAHSDNTGERLANLVLSKDRADEVASRLVEMGLSVKMVQPRHHGARSPNVSNNTLAGRDKNRRVTVRLIKSSPNRVAESKKEVKHDF</sequence>
<evidence type="ECO:0000313" key="4">
    <source>
        <dbReference type="EMBL" id="QPG56065.1"/>
    </source>
</evidence>
<dbReference type="PRINTS" id="PR01023">
    <property type="entry name" value="NAFLGMOTY"/>
</dbReference>
<dbReference type="CDD" id="cd07185">
    <property type="entry name" value="OmpA_C-like"/>
    <property type="match status" value="1"/>
</dbReference>
<reference evidence="4" key="1">
    <citation type="submission" date="2021-07" db="EMBL/GenBank/DDBJ databases">
        <title>Shewanella sp. YLB-07 whole genome sequence.</title>
        <authorList>
            <person name="Yu L."/>
        </authorList>
    </citation>
    <scope>NUCLEOTIDE SEQUENCE</scope>
    <source>
        <strain evidence="4">YLB-08</strain>
    </source>
</reference>